<evidence type="ECO:0000313" key="1">
    <source>
        <dbReference type="EMBL" id="NML65443.1"/>
    </source>
</evidence>
<keyword evidence="2" id="KW-1185">Reference proteome</keyword>
<gene>
    <name evidence="1" type="ORF">HHL22_09525</name>
</gene>
<sequence length="862" mass="90840">MSAQTPTVQWSSSYGTAGLNQLACLRPAVGGGYLLGGSNDLIEGGDRSQPSRGDEDYWVIKVDATGHKQWDQTLGGTGVDCLQDLQPTADGGCIVGGTSTSGKSGDKTQVSQGLIDYWIVKLDAQGTTQWEHSFGGTGNDILWSLQATADGGYLLAGTSNSPVSGDKTGYIDNAGDYWIVKLDSQGHKQWDRTIGAQGYEWLRIARQTPDGGYLLGGESSSGVSGDKTQPGQGQLDYWLVKLDGQGRKQWDRTYGGRSDEFLAAIQPTPDGGYLLGGTSESDMSGDKSEPYLGNSGDYWLIKVDAQGRKQWDRTIGGTSYDQLTDVLLTPDGHYLLGGFSWSGISGNHSEANRGHEDAWVVQVDAQGKVEWDRTFGSSRSDWLSSLVLTAANKLVIGGFTDSEDLVSQKLATHKPGDYVKPDWWAFQINPTPPTVKIVGDTAVCAGGQVQLTAVASPSPATFRWNTGATTATLPVTQAGTYQVSATFADGQVSTATHRVQVANPPLRIQGDTLLCAGQPLTLTALGGTSAVAYAWSTGATTASIDVTQPGVYSLTVHYSSGCEATQQVRVRQPTLQLQGPSLLCAGSRTTLEALAPGAVAYRWSTGEASSIVAITQPGAYSVTATFANGCTLSRTQQVSVPAAVIQGDSVLCAGQVGRLTAGGSPATAYQWSMGETTKVIRIGQPGLYSLRATSASGCSSTATWRVAAAPPLPAFTLGADTTLCEGTTLVLQAPMGNHLAYRWSDGSTAASLTVSTPGTYELVITTPCAQHAVTRRIAYQSCLLLPNVVTANGDGRNDSFAPAGLAAGPWELTIFNRWGRQVYTTTAYANDWGPAAAPGVYYYVLHQAATGVRYKGAVEIIR</sequence>
<dbReference type="SUPFAM" id="SSF49299">
    <property type="entry name" value="PKD domain"/>
    <property type="match status" value="1"/>
</dbReference>
<dbReference type="Proteomes" id="UP000559626">
    <property type="component" value="Unassembled WGS sequence"/>
</dbReference>
<dbReference type="PANTHER" id="PTHR42754">
    <property type="entry name" value="ENDOGLUCANASE"/>
    <property type="match status" value="1"/>
</dbReference>
<comment type="caution">
    <text evidence="1">The sequence shown here is derived from an EMBL/GenBank/DDBJ whole genome shotgun (WGS) entry which is preliminary data.</text>
</comment>
<dbReference type="RefSeq" id="WP_169530742.1">
    <property type="nucleotide sequence ID" value="NZ_JABBGH010000001.1"/>
</dbReference>
<proteinExistence type="predicted"/>
<dbReference type="AlphaFoldDB" id="A0A7Y0FM35"/>
<dbReference type="PANTHER" id="PTHR42754:SF1">
    <property type="entry name" value="LIPOPROTEIN"/>
    <property type="match status" value="1"/>
</dbReference>
<evidence type="ECO:0000313" key="2">
    <source>
        <dbReference type="Proteomes" id="UP000559626"/>
    </source>
</evidence>
<accession>A0A7Y0FM35</accession>
<dbReference type="Pfam" id="PF13585">
    <property type="entry name" value="CHU_C"/>
    <property type="match status" value="1"/>
</dbReference>
<reference evidence="1 2" key="1">
    <citation type="submission" date="2020-04" db="EMBL/GenBank/DDBJ databases">
        <title>Hymenobacter polaris sp. nov., isolated from Arctic soil.</title>
        <authorList>
            <person name="Dahal R.H."/>
        </authorList>
    </citation>
    <scope>NUCLEOTIDE SEQUENCE [LARGE SCALE GENOMIC DNA]</scope>
    <source>
        <strain evidence="1 2">RP-2-7</strain>
    </source>
</reference>
<name>A0A7Y0FM35_9BACT</name>
<dbReference type="InterPro" id="IPR035986">
    <property type="entry name" value="PKD_dom_sf"/>
</dbReference>
<evidence type="ECO:0008006" key="3">
    <source>
        <dbReference type="Google" id="ProtNLM"/>
    </source>
</evidence>
<organism evidence="1 2">
    <name type="scientific">Hymenobacter polaris</name>
    <dbReference type="NCBI Taxonomy" id="2682546"/>
    <lineage>
        <taxon>Bacteria</taxon>
        <taxon>Pseudomonadati</taxon>
        <taxon>Bacteroidota</taxon>
        <taxon>Cytophagia</taxon>
        <taxon>Cytophagales</taxon>
        <taxon>Hymenobacteraceae</taxon>
        <taxon>Hymenobacter</taxon>
    </lineage>
</organism>
<dbReference type="EMBL" id="JABBGH010000001">
    <property type="protein sequence ID" value="NML65443.1"/>
    <property type="molecule type" value="Genomic_DNA"/>
</dbReference>
<protein>
    <recommendedName>
        <fullName evidence="3">Gliding motility-associated C-terminal domain-containing protein</fullName>
    </recommendedName>
</protein>